<name>M7ZF16_TRIUA</name>
<evidence type="ECO:0000313" key="1">
    <source>
        <dbReference type="EMBL" id="EMS58231.1"/>
    </source>
</evidence>
<accession>M7ZF16</accession>
<gene>
    <name evidence="1" type="ORF">TRIUR3_05510</name>
</gene>
<sequence>MPLLSSFLIMIEYNTLCRFSLISDRKTSTETAHKRFGDMSNHGKNNKLPMAKVEVLDELPLVPPADACAAMRNENTHNVSAAMSFEVQEPIGKLLWEPLHGRAWEYLKKMHIN</sequence>
<protein>
    <submittedName>
        <fullName evidence="1">Uncharacterized protein</fullName>
    </submittedName>
</protein>
<proteinExistence type="predicted"/>
<dbReference type="OMA" id="MRNENTH"/>
<dbReference type="EMBL" id="KD135175">
    <property type="protein sequence ID" value="EMS58231.1"/>
    <property type="molecule type" value="Genomic_DNA"/>
</dbReference>
<reference evidence="1" key="1">
    <citation type="journal article" date="2013" name="Nature">
        <title>Draft genome of the wheat A-genome progenitor Triticum urartu.</title>
        <authorList>
            <person name="Ling H.Q."/>
            <person name="Zhao S."/>
            <person name="Liu D."/>
            <person name="Wang J."/>
            <person name="Sun H."/>
            <person name="Zhang C."/>
            <person name="Fan H."/>
            <person name="Li D."/>
            <person name="Dong L."/>
            <person name="Tao Y."/>
            <person name="Gao C."/>
            <person name="Wu H."/>
            <person name="Li Y."/>
            <person name="Cui Y."/>
            <person name="Guo X."/>
            <person name="Zheng S."/>
            <person name="Wang B."/>
            <person name="Yu K."/>
            <person name="Liang Q."/>
            <person name="Yang W."/>
            <person name="Lou X."/>
            <person name="Chen J."/>
            <person name="Feng M."/>
            <person name="Jian J."/>
            <person name="Zhang X."/>
            <person name="Luo G."/>
            <person name="Jiang Y."/>
            <person name="Liu J."/>
            <person name="Wang Z."/>
            <person name="Sha Y."/>
            <person name="Zhang B."/>
            <person name="Wu H."/>
            <person name="Tang D."/>
            <person name="Shen Q."/>
            <person name="Xue P."/>
            <person name="Zou S."/>
            <person name="Wang X."/>
            <person name="Liu X."/>
            <person name="Wang F."/>
            <person name="Yang Y."/>
            <person name="An X."/>
            <person name="Dong Z."/>
            <person name="Zhang K."/>
            <person name="Zhang X."/>
            <person name="Luo M.C."/>
            <person name="Dvorak J."/>
            <person name="Tong Y."/>
            <person name="Wang J."/>
            <person name="Yang H."/>
            <person name="Li Z."/>
            <person name="Wang D."/>
            <person name="Zhang A."/>
            <person name="Wang J."/>
        </authorList>
    </citation>
    <scope>NUCLEOTIDE SEQUENCE</scope>
</reference>
<organism evidence="1">
    <name type="scientific">Triticum urartu</name>
    <name type="common">Red wild einkorn</name>
    <name type="synonym">Crithodium urartu</name>
    <dbReference type="NCBI Taxonomy" id="4572"/>
    <lineage>
        <taxon>Eukaryota</taxon>
        <taxon>Viridiplantae</taxon>
        <taxon>Streptophyta</taxon>
        <taxon>Embryophyta</taxon>
        <taxon>Tracheophyta</taxon>
        <taxon>Spermatophyta</taxon>
        <taxon>Magnoliopsida</taxon>
        <taxon>Liliopsida</taxon>
        <taxon>Poales</taxon>
        <taxon>Poaceae</taxon>
        <taxon>BOP clade</taxon>
        <taxon>Pooideae</taxon>
        <taxon>Triticodae</taxon>
        <taxon>Triticeae</taxon>
        <taxon>Triticinae</taxon>
        <taxon>Triticum</taxon>
    </lineage>
</organism>
<dbReference type="AlphaFoldDB" id="M7ZF16"/>